<dbReference type="GO" id="GO:0005948">
    <property type="term" value="C:acetolactate synthase complex"/>
    <property type="evidence" value="ECO:0007669"/>
    <property type="project" value="TreeGrafter"/>
</dbReference>
<protein>
    <submittedName>
        <fullName evidence="7">Myo-inositol metabolism</fullName>
    </submittedName>
</protein>
<evidence type="ECO:0000313" key="8">
    <source>
        <dbReference type="Proteomes" id="UP000008962"/>
    </source>
</evidence>
<keyword evidence="8" id="KW-1185">Reference proteome</keyword>
<gene>
    <name evidence="7" type="primary">iolD</name>
    <name evidence="7" type="ordered locus">SL1344_4362</name>
</gene>
<dbReference type="InterPro" id="IPR029061">
    <property type="entry name" value="THDP-binding"/>
</dbReference>
<dbReference type="AlphaFoldDB" id="A0A0H3NIZ1"/>
<dbReference type="Pfam" id="PF02775">
    <property type="entry name" value="TPP_enzyme_C"/>
    <property type="match status" value="1"/>
</dbReference>
<organism evidence="7 8">
    <name type="scientific">Salmonella typhimurium (strain SL1344)</name>
    <dbReference type="NCBI Taxonomy" id="216597"/>
    <lineage>
        <taxon>Bacteria</taxon>
        <taxon>Pseudomonadati</taxon>
        <taxon>Pseudomonadota</taxon>
        <taxon>Gammaproteobacteria</taxon>
        <taxon>Enterobacterales</taxon>
        <taxon>Enterobacteriaceae</taxon>
        <taxon>Salmonella</taxon>
    </lineage>
</organism>
<dbReference type="InterPro" id="IPR029035">
    <property type="entry name" value="DHS-like_NAD/FAD-binding_dom"/>
</dbReference>
<dbReference type="GO" id="GO:0009099">
    <property type="term" value="P:L-valine biosynthetic process"/>
    <property type="evidence" value="ECO:0007669"/>
    <property type="project" value="TreeGrafter"/>
</dbReference>
<dbReference type="InterPro" id="IPR045229">
    <property type="entry name" value="TPP_enz"/>
</dbReference>
<feature type="domain" description="Thiamine pyrophosphate enzyme TPP-binding" evidence="5">
    <location>
        <begin position="445"/>
        <end position="604"/>
    </location>
</feature>
<dbReference type="EMBL" id="FQ312003">
    <property type="protein sequence ID" value="CBW20449.1"/>
    <property type="molecule type" value="Genomic_DNA"/>
</dbReference>
<dbReference type="InterPro" id="IPR012000">
    <property type="entry name" value="Thiamin_PyroP_enz_cen_dom"/>
</dbReference>
<evidence type="ECO:0000259" key="5">
    <source>
        <dbReference type="Pfam" id="PF02775"/>
    </source>
</evidence>
<dbReference type="Proteomes" id="UP000008962">
    <property type="component" value="Chromosome"/>
</dbReference>
<keyword evidence="2 3" id="KW-0786">Thiamine pyrophosphate</keyword>
<dbReference type="NCBIfam" id="TIGR04377">
    <property type="entry name" value="myo_inos_iolD"/>
    <property type="match status" value="1"/>
</dbReference>
<dbReference type="InterPro" id="IPR030817">
    <property type="entry name" value="Myo_inos_IolD"/>
</dbReference>
<dbReference type="GO" id="GO:0050660">
    <property type="term" value="F:flavin adenine dinucleotide binding"/>
    <property type="evidence" value="ECO:0007669"/>
    <property type="project" value="TreeGrafter"/>
</dbReference>
<evidence type="ECO:0000313" key="7">
    <source>
        <dbReference type="EMBL" id="CBW20449.1"/>
    </source>
</evidence>
<dbReference type="GO" id="GO:0016823">
    <property type="term" value="F:hydrolase activity, acting on acid carbon-carbon bonds, in ketonic substances"/>
    <property type="evidence" value="ECO:0007669"/>
    <property type="project" value="InterPro"/>
</dbReference>
<dbReference type="GO" id="GO:0009097">
    <property type="term" value="P:isoleucine biosynthetic process"/>
    <property type="evidence" value="ECO:0007669"/>
    <property type="project" value="TreeGrafter"/>
</dbReference>
<dbReference type="Pfam" id="PF00205">
    <property type="entry name" value="TPP_enzyme_M"/>
    <property type="match status" value="1"/>
</dbReference>
<dbReference type="HOGENOM" id="CLU_013748_6_0_6"/>
<dbReference type="PANTHER" id="PTHR18968:SF9">
    <property type="entry name" value="3D-(3,5_4)-TRIHYDROXYCYCLOHEXANE-1,2-DIONE HYDROLASE"/>
    <property type="match status" value="1"/>
</dbReference>
<evidence type="ECO:0000256" key="3">
    <source>
        <dbReference type="RuleBase" id="RU362132"/>
    </source>
</evidence>
<dbReference type="Pfam" id="PF02776">
    <property type="entry name" value="TPP_enzyme_N"/>
    <property type="match status" value="1"/>
</dbReference>
<dbReference type="PATRIC" id="fig|216597.6.peg.4859"/>
<evidence type="ECO:0000256" key="2">
    <source>
        <dbReference type="ARBA" id="ARBA00023052"/>
    </source>
</evidence>
<evidence type="ECO:0000259" key="4">
    <source>
        <dbReference type="Pfam" id="PF00205"/>
    </source>
</evidence>
<sequence length="649" mass="72713">MGYMKTIRLTMAQALVRFLDNQYIDVDGSEIKFVKGIFAIFGHGNVVGLGQALEEDCGQLSVHQGRNEQGMAHIATGFARQMRRHQIYACTSSVGPGAANMITAAATATANRIPLLLLPGDVYASRQPDPVLQQVEQEHDLTLSTNDAFRAVSRYWDRITRPEQLMSACISAMRVLTDPADTGAVTLCLPQDVQGEAWDYPDYFFARRVYRLERHAPTEPMLNEAVALIRRHQRPLIVCGGGVKYSQAEEALLRFAERCHLPIAETQAGKGALSSAHPLNVGGIGETGSLAANLLAQEADLIIGVGTRYTDFTTSSKWIFQNPDVRYLNINVSRFDVFKLDGVQMQGDARVALTQLSERLAQEHYASQWGETIHRVRSQYMAEVERVYAVEYSGEGFKPEIEDHMDTQKVFEEFNEITRSWLTQTRVLGVLNRMLPENALVVAAAGSLPGDLQRVWQSRGENDYHVEYGYSCMGYEVNAALGAKLAQPEREVYSFVGDGSFMMLHSELVTSVQMGKKITVILLDNMTNGCINNLQMEHGMDSYFTEFRFHQQESGRQEGGFIPVDFARIAEGYGCKSYRVTTIEQLHEALEDARKQTVSTLIDIKVLPKTMVHKYLSWWRVGGAQVSRSERIQAVARMLEEHIGQARQY</sequence>
<dbReference type="PROSITE" id="PS00187">
    <property type="entry name" value="TPP_ENZYMES"/>
    <property type="match status" value="1"/>
</dbReference>
<dbReference type="KEGG" id="sey:SL1344_4362"/>
<dbReference type="InterPro" id="IPR012001">
    <property type="entry name" value="Thiamin_PyroP_enz_TPP-bd_dom"/>
</dbReference>
<comment type="similarity">
    <text evidence="1 3">Belongs to the TPP enzyme family.</text>
</comment>
<dbReference type="CDD" id="cd07035">
    <property type="entry name" value="TPP_PYR_POX_like"/>
    <property type="match status" value="1"/>
</dbReference>
<proteinExistence type="inferred from homology"/>
<dbReference type="GO" id="GO:0000287">
    <property type="term" value="F:magnesium ion binding"/>
    <property type="evidence" value="ECO:0007669"/>
    <property type="project" value="InterPro"/>
</dbReference>
<reference evidence="8" key="1">
    <citation type="journal article" date="2012" name="Proc. Natl. Acad. Sci. U.S.A.">
        <title>The transcriptional landscape and small RNAs of Salmonella enterica serovar Typhimurium.</title>
        <authorList>
            <person name="Kroger C."/>
            <person name="Dillon S.C."/>
            <person name="Cameron A.D."/>
            <person name="Papenfort K."/>
            <person name="Sivasankaran S.K."/>
            <person name="Hokamp K."/>
            <person name="Chao Y."/>
            <person name="Sittka A."/>
            <person name="Hebrard M."/>
            <person name="Handler K."/>
            <person name="Colgan A."/>
            <person name="Leekitcharoenphon P."/>
            <person name="Langridge G.C."/>
            <person name="Lohan A.J."/>
            <person name="Loftus B."/>
            <person name="Lucchini S."/>
            <person name="Ussery D.W."/>
            <person name="Dorman C.J."/>
            <person name="Thomson N.R."/>
            <person name="Vogel J."/>
            <person name="Hinton J.C."/>
        </authorList>
    </citation>
    <scope>NUCLEOTIDE SEQUENCE [LARGE SCALE GENOMIC DNA]</scope>
    <source>
        <strain evidence="8">SL1344</strain>
    </source>
</reference>
<feature type="domain" description="Thiamine pyrophosphate enzyme N-terminal TPP-binding" evidence="6">
    <location>
        <begin position="34"/>
        <end position="135"/>
    </location>
</feature>
<dbReference type="InterPro" id="IPR011766">
    <property type="entry name" value="TPP_enzyme_TPP-bd"/>
</dbReference>
<evidence type="ECO:0000256" key="1">
    <source>
        <dbReference type="ARBA" id="ARBA00007812"/>
    </source>
</evidence>
<evidence type="ECO:0000259" key="6">
    <source>
        <dbReference type="Pfam" id="PF02776"/>
    </source>
</evidence>
<name>A0A0H3NIZ1_SALTS</name>
<accession>A0A0H3NIZ1</accession>
<feature type="domain" description="Thiamine pyrophosphate enzyme central" evidence="4">
    <location>
        <begin position="222"/>
        <end position="356"/>
    </location>
</feature>
<dbReference type="SUPFAM" id="SSF52467">
    <property type="entry name" value="DHS-like NAD/FAD-binding domain"/>
    <property type="match status" value="1"/>
</dbReference>
<dbReference type="PANTHER" id="PTHR18968">
    <property type="entry name" value="THIAMINE PYROPHOSPHATE ENZYMES"/>
    <property type="match status" value="1"/>
</dbReference>
<dbReference type="InterPro" id="IPR000399">
    <property type="entry name" value="TPP-bd_CS"/>
</dbReference>
<dbReference type="GO" id="GO:0030976">
    <property type="term" value="F:thiamine pyrophosphate binding"/>
    <property type="evidence" value="ECO:0007669"/>
    <property type="project" value="InterPro"/>
</dbReference>
<dbReference type="GO" id="GO:0019310">
    <property type="term" value="P:inositol catabolic process"/>
    <property type="evidence" value="ECO:0007669"/>
    <property type="project" value="InterPro"/>
</dbReference>
<dbReference type="Gene3D" id="3.40.50.1220">
    <property type="entry name" value="TPP-binding domain"/>
    <property type="match status" value="1"/>
</dbReference>
<dbReference type="CDD" id="cd02003">
    <property type="entry name" value="TPP_IolD"/>
    <property type="match status" value="1"/>
</dbReference>
<dbReference type="Gene3D" id="3.40.50.970">
    <property type="match status" value="2"/>
</dbReference>
<dbReference type="SUPFAM" id="SSF52518">
    <property type="entry name" value="Thiamin diphosphate-binding fold (THDP-binding)"/>
    <property type="match status" value="2"/>
</dbReference>
<dbReference type="GO" id="GO:0003984">
    <property type="term" value="F:acetolactate synthase activity"/>
    <property type="evidence" value="ECO:0007669"/>
    <property type="project" value="TreeGrafter"/>
</dbReference>